<dbReference type="PANTHER" id="PTHR13423:SF2">
    <property type="entry name" value="OUT AT FIRST PROTEIN HOMOLOG"/>
    <property type="match status" value="1"/>
</dbReference>
<evidence type="ECO:0000313" key="3">
    <source>
        <dbReference type="EMBL" id="GFO32975.1"/>
    </source>
</evidence>
<keyword evidence="4" id="KW-1185">Reference proteome</keyword>
<protein>
    <submittedName>
        <fullName evidence="3">Out at first protein-like</fullName>
    </submittedName>
</protein>
<keyword evidence="1" id="KW-1133">Transmembrane helix</keyword>
<gene>
    <name evidence="3" type="ORF">PoB_005948000</name>
</gene>
<accession>A0AAV4CLR8</accession>
<sequence length="128" mass="14518">MPLHSLLALENLRLCVCIFVYVWVILLNCGQNSRGQLVVNARNRGGETIVENITANTSADTVTLELLNSDGSYVTQFIDFKSEVQIIRIYVLGEQELGQIQPQIFCFITRFMRNDFISSDAMSKLRQV</sequence>
<keyword evidence="1" id="KW-0812">Transmembrane</keyword>
<name>A0AAV4CLR8_9GAST</name>
<feature type="domain" description="Out at first protein BRICHOS-like" evidence="2">
    <location>
        <begin position="36"/>
        <end position="127"/>
    </location>
</feature>
<dbReference type="AlphaFoldDB" id="A0AAV4CLR8"/>
<dbReference type="Pfam" id="PF14941">
    <property type="entry name" value="OAF_N"/>
    <property type="match status" value="1"/>
</dbReference>
<evidence type="ECO:0000313" key="4">
    <source>
        <dbReference type="Proteomes" id="UP000735302"/>
    </source>
</evidence>
<dbReference type="InterPro" id="IPR026315">
    <property type="entry name" value="Oaf"/>
</dbReference>
<dbReference type="InterPro" id="IPR053894">
    <property type="entry name" value="OAF_N"/>
</dbReference>
<evidence type="ECO:0000259" key="2">
    <source>
        <dbReference type="Pfam" id="PF14941"/>
    </source>
</evidence>
<comment type="caution">
    <text evidence="3">The sequence shown here is derived from an EMBL/GenBank/DDBJ whole genome shotgun (WGS) entry which is preliminary data.</text>
</comment>
<keyword evidence="1" id="KW-0472">Membrane</keyword>
<reference evidence="3 4" key="1">
    <citation type="journal article" date="2021" name="Elife">
        <title>Chloroplast acquisition without the gene transfer in kleptoplastic sea slugs, Plakobranchus ocellatus.</title>
        <authorList>
            <person name="Maeda T."/>
            <person name="Takahashi S."/>
            <person name="Yoshida T."/>
            <person name="Shimamura S."/>
            <person name="Takaki Y."/>
            <person name="Nagai Y."/>
            <person name="Toyoda A."/>
            <person name="Suzuki Y."/>
            <person name="Arimoto A."/>
            <person name="Ishii H."/>
            <person name="Satoh N."/>
            <person name="Nishiyama T."/>
            <person name="Hasebe M."/>
            <person name="Maruyama T."/>
            <person name="Minagawa J."/>
            <person name="Obokata J."/>
            <person name="Shigenobu S."/>
        </authorList>
    </citation>
    <scope>NUCLEOTIDE SEQUENCE [LARGE SCALE GENOMIC DNA]</scope>
</reference>
<organism evidence="3 4">
    <name type="scientific">Plakobranchus ocellatus</name>
    <dbReference type="NCBI Taxonomy" id="259542"/>
    <lineage>
        <taxon>Eukaryota</taxon>
        <taxon>Metazoa</taxon>
        <taxon>Spiralia</taxon>
        <taxon>Lophotrochozoa</taxon>
        <taxon>Mollusca</taxon>
        <taxon>Gastropoda</taxon>
        <taxon>Heterobranchia</taxon>
        <taxon>Euthyneura</taxon>
        <taxon>Panpulmonata</taxon>
        <taxon>Sacoglossa</taxon>
        <taxon>Placobranchoidea</taxon>
        <taxon>Plakobranchidae</taxon>
        <taxon>Plakobranchus</taxon>
    </lineage>
</organism>
<dbReference type="EMBL" id="BLXT01006709">
    <property type="protein sequence ID" value="GFO32975.1"/>
    <property type="molecule type" value="Genomic_DNA"/>
</dbReference>
<feature type="transmembrane region" description="Helical" evidence="1">
    <location>
        <begin position="6"/>
        <end position="27"/>
    </location>
</feature>
<evidence type="ECO:0000256" key="1">
    <source>
        <dbReference type="SAM" id="Phobius"/>
    </source>
</evidence>
<dbReference type="Proteomes" id="UP000735302">
    <property type="component" value="Unassembled WGS sequence"/>
</dbReference>
<proteinExistence type="predicted"/>
<dbReference type="PANTHER" id="PTHR13423">
    <property type="entry name" value="OUT AT FIRST"/>
    <property type="match status" value="1"/>
</dbReference>